<keyword evidence="1" id="KW-0812">Transmembrane</keyword>
<accession>A0A077P977</accession>
<evidence type="ECO:0000313" key="2">
    <source>
        <dbReference type="EMBL" id="CDH06261.1"/>
    </source>
</evidence>
<sequence length="29" mass="3403">MLTAFTYSIHIVIYIYALGIRFTCYRTAT</sequence>
<dbReference type="HOGENOM" id="CLU_3410529_0_0_6"/>
<reference evidence="2" key="1">
    <citation type="submission" date="2013-07" db="EMBL/GenBank/DDBJ databases">
        <title>Sub-species coevolution in mutualistic symbiosis.</title>
        <authorList>
            <person name="Murfin K."/>
            <person name="Klassen J."/>
            <person name="Lee M."/>
            <person name="Forst S."/>
            <person name="Stock P."/>
            <person name="Goodrich-Blair H."/>
        </authorList>
    </citation>
    <scope>NUCLEOTIDE SEQUENCE [LARGE SCALE GENOMIC DNA]</scope>
    <source>
        <strain evidence="2">Oregonense</strain>
    </source>
</reference>
<comment type="caution">
    <text evidence="2">The sequence shown here is derived from an EMBL/GenBank/DDBJ whole genome shotgun (WGS) entry which is preliminary data.</text>
</comment>
<dbReference type="Proteomes" id="UP000028483">
    <property type="component" value="Unassembled WGS sequence"/>
</dbReference>
<proteinExistence type="predicted"/>
<gene>
    <name evidence="2" type="ORF">XBO1_2220047</name>
</gene>
<organism evidence="2">
    <name type="scientific">Xenorhabdus bovienii str. oregonense</name>
    <dbReference type="NCBI Taxonomy" id="1398202"/>
    <lineage>
        <taxon>Bacteria</taxon>
        <taxon>Pseudomonadati</taxon>
        <taxon>Pseudomonadota</taxon>
        <taxon>Gammaproteobacteria</taxon>
        <taxon>Enterobacterales</taxon>
        <taxon>Morganellaceae</taxon>
        <taxon>Xenorhabdus</taxon>
    </lineage>
</organism>
<dbReference type="AlphaFoldDB" id="A0A077P977"/>
<keyword evidence="1" id="KW-0472">Membrane</keyword>
<protein>
    <submittedName>
        <fullName evidence="2">Uncharacterized protein</fullName>
    </submittedName>
</protein>
<name>A0A077P977_XENBV</name>
<dbReference type="EMBL" id="CBSX010000138">
    <property type="protein sequence ID" value="CDH06261.1"/>
    <property type="molecule type" value="Genomic_DNA"/>
</dbReference>
<keyword evidence="1" id="KW-1133">Transmembrane helix</keyword>
<feature type="transmembrane region" description="Helical" evidence="1">
    <location>
        <begin position="6"/>
        <end position="24"/>
    </location>
</feature>
<evidence type="ECO:0000256" key="1">
    <source>
        <dbReference type="SAM" id="Phobius"/>
    </source>
</evidence>